<sequence length="129" mass="15104">MSETLEMEQAIECLLYISVKERAKTQHTKCLLQLTTQIEAAVGNKKKIQAVLVLAKYLQKYFDDFMMVSKRVPLWKTTFDSLLEKLHGVANQLNKMIKKRVDPENRDLYKHTWCQIRDLGYLVELANNN</sequence>
<name>A0A6C0CHN0_9ZZZZ</name>
<protein>
    <submittedName>
        <fullName evidence="1">Uncharacterized protein</fullName>
    </submittedName>
</protein>
<dbReference type="EMBL" id="MN739417">
    <property type="protein sequence ID" value="QHT03813.1"/>
    <property type="molecule type" value="Genomic_DNA"/>
</dbReference>
<organism evidence="1">
    <name type="scientific">viral metagenome</name>
    <dbReference type="NCBI Taxonomy" id="1070528"/>
    <lineage>
        <taxon>unclassified sequences</taxon>
        <taxon>metagenomes</taxon>
        <taxon>organismal metagenomes</taxon>
    </lineage>
</organism>
<evidence type="ECO:0000313" key="1">
    <source>
        <dbReference type="EMBL" id="QHT03813.1"/>
    </source>
</evidence>
<dbReference type="AlphaFoldDB" id="A0A6C0CHN0"/>
<reference evidence="1" key="1">
    <citation type="journal article" date="2020" name="Nature">
        <title>Giant virus diversity and host interactions through global metagenomics.</title>
        <authorList>
            <person name="Schulz F."/>
            <person name="Roux S."/>
            <person name="Paez-Espino D."/>
            <person name="Jungbluth S."/>
            <person name="Walsh D.A."/>
            <person name="Denef V.J."/>
            <person name="McMahon K.D."/>
            <person name="Konstantinidis K.T."/>
            <person name="Eloe-Fadrosh E.A."/>
            <person name="Kyrpides N.C."/>
            <person name="Woyke T."/>
        </authorList>
    </citation>
    <scope>NUCLEOTIDE SEQUENCE</scope>
    <source>
        <strain evidence="1">GVMAG-M-3300021120-1</strain>
    </source>
</reference>
<proteinExistence type="predicted"/>
<accession>A0A6C0CHN0</accession>